<dbReference type="PROSITE" id="PS00107">
    <property type="entry name" value="PROTEIN_KINASE_ATP"/>
    <property type="match status" value="1"/>
</dbReference>
<evidence type="ECO:0000256" key="3">
    <source>
        <dbReference type="ARBA" id="ARBA00022777"/>
    </source>
</evidence>
<evidence type="ECO:0000256" key="8">
    <source>
        <dbReference type="SAM" id="Phobius"/>
    </source>
</evidence>
<keyword evidence="8" id="KW-0812">Transmembrane</keyword>
<name>A0A0E0HQE0_ORYNI</name>
<dbReference type="Pfam" id="PF00069">
    <property type="entry name" value="Pkinase"/>
    <property type="match status" value="1"/>
</dbReference>
<keyword evidence="4 5" id="KW-0067">ATP-binding</keyword>
<dbReference type="InterPro" id="IPR011009">
    <property type="entry name" value="Kinase-like_dom_sf"/>
</dbReference>
<evidence type="ECO:0000313" key="10">
    <source>
        <dbReference type="EnsemblPlants" id="ONIVA06G16390.1"/>
    </source>
</evidence>
<dbReference type="FunFam" id="1.10.510.10:FF:000522">
    <property type="entry name" value="L-type lectin-domain containing receptor kinase IX.1"/>
    <property type="match status" value="1"/>
</dbReference>
<evidence type="ECO:0000256" key="2">
    <source>
        <dbReference type="ARBA" id="ARBA00022741"/>
    </source>
</evidence>
<protein>
    <recommendedName>
        <fullName evidence="9">Protein kinase domain-containing protein</fullName>
    </recommendedName>
</protein>
<dbReference type="eggNOG" id="ENOG502QTX3">
    <property type="taxonomic scope" value="Eukaryota"/>
</dbReference>
<keyword evidence="8" id="KW-1133">Transmembrane helix</keyword>
<feature type="domain" description="Protein kinase" evidence="9">
    <location>
        <begin position="83"/>
        <end position="370"/>
    </location>
</feature>
<dbReference type="PANTHER" id="PTHR27007">
    <property type="match status" value="1"/>
</dbReference>
<evidence type="ECO:0000256" key="7">
    <source>
        <dbReference type="SAM" id="MobiDB-lite"/>
    </source>
</evidence>
<dbReference type="HOGENOM" id="CLU_000288_21_4_1"/>
<dbReference type="InterPro" id="IPR050528">
    <property type="entry name" value="L-type_Lectin-RKs"/>
</dbReference>
<evidence type="ECO:0000256" key="1">
    <source>
        <dbReference type="ARBA" id="ARBA00022679"/>
    </source>
</evidence>
<dbReference type="InterPro" id="IPR000719">
    <property type="entry name" value="Prot_kinase_dom"/>
</dbReference>
<dbReference type="EnsemblPlants" id="ONIVA06G16390.1">
    <property type="protein sequence ID" value="ONIVA06G16390.1"/>
    <property type="gene ID" value="ONIVA06G16390"/>
</dbReference>
<dbReference type="Gene3D" id="1.10.510.10">
    <property type="entry name" value="Transferase(Phosphotransferase) domain 1"/>
    <property type="match status" value="1"/>
</dbReference>
<dbReference type="OMA" id="HLYNNDD"/>
<dbReference type="InterPro" id="IPR008271">
    <property type="entry name" value="Ser/Thr_kinase_AS"/>
</dbReference>
<sequence length="414" mass="45801">MDTSDSIGVVLIVRFLVLPVVGLLLALFLRSRAKRINSSTQITHTVGESSNIEGGNAELEIAVAAAGPRRYSYAELAAATRDFAEEEKLGRGGFGSVYRGRLPVVPGGDVDGGGGQQVAIKFLSESSSQGRKEFEAEVRIITRLRHRNLVQLLGWCDCPRGLMLVYELVPGGSLEKHIYDNQRLLTWSERYKIIIGLGSALRYLHQEWEQCVLHGDIKPSNIMVDSSYNTKLGDFGLARLVNHGERWKTTTAVQGTAGYIDPEFINTQRPSTESDVYSFGMVLLEIVCAKPPVVLHEDEPSFVLLRWVWSLYSQNAILDAVDERLRGVFRDERQMERVLVVGLWCAHPDLSERPSIARAMNVLQSDDTRLPDLSPQMYKSKVSPPPREVAMGGEYDSVSTASTTATRSSGSFVG</sequence>
<dbReference type="PROSITE" id="PS50011">
    <property type="entry name" value="PROTEIN_KINASE_DOM"/>
    <property type="match status" value="1"/>
</dbReference>
<dbReference type="InterPro" id="IPR017441">
    <property type="entry name" value="Protein_kinase_ATP_BS"/>
</dbReference>
<dbReference type="GO" id="GO:0005524">
    <property type="term" value="F:ATP binding"/>
    <property type="evidence" value="ECO:0007669"/>
    <property type="project" value="UniProtKB-UniRule"/>
</dbReference>
<dbReference type="PROSITE" id="PS00108">
    <property type="entry name" value="PROTEIN_KINASE_ST"/>
    <property type="match status" value="1"/>
</dbReference>
<feature type="compositionally biased region" description="Low complexity" evidence="7">
    <location>
        <begin position="397"/>
        <end position="414"/>
    </location>
</feature>
<keyword evidence="2 5" id="KW-0547">Nucleotide-binding</keyword>
<keyword evidence="1" id="KW-0808">Transferase</keyword>
<accession>A0A0E0HQE0</accession>
<dbReference type="GO" id="GO:0004674">
    <property type="term" value="F:protein serine/threonine kinase activity"/>
    <property type="evidence" value="ECO:0007669"/>
    <property type="project" value="UniProtKB-KW"/>
</dbReference>
<evidence type="ECO:0000256" key="5">
    <source>
        <dbReference type="PROSITE-ProRule" id="PRU10141"/>
    </source>
</evidence>
<organism evidence="10">
    <name type="scientific">Oryza nivara</name>
    <name type="common">Indian wild rice</name>
    <name type="synonym">Oryza sativa f. spontanea</name>
    <dbReference type="NCBI Taxonomy" id="4536"/>
    <lineage>
        <taxon>Eukaryota</taxon>
        <taxon>Viridiplantae</taxon>
        <taxon>Streptophyta</taxon>
        <taxon>Embryophyta</taxon>
        <taxon>Tracheophyta</taxon>
        <taxon>Spermatophyta</taxon>
        <taxon>Magnoliopsida</taxon>
        <taxon>Liliopsida</taxon>
        <taxon>Poales</taxon>
        <taxon>Poaceae</taxon>
        <taxon>BOP clade</taxon>
        <taxon>Oryzoideae</taxon>
        <taxon>Oryzeae</taxon>
        <taxon>Oryzinae</taxon>
        <taxon>Oryza</taxon>
    </lineage>
</organism>
<dbReference type="FunFam" id="3.30.200.20:FF:000168">
    <property type="entry name" value="L-type lectin-domain containing receptor kinase IX.1"/>
    <property type="match status" value="1"/>
</dbReference>
<proteinExistence type="inferred from homology"/>
<feature type="binding site" evidence="5">
    <location>
        <position position="121"/>
    </location>
    <ligand>
        <name>ATP</name>
        <dbReference type="ChEBI" id="CHEBI:30616"/>
    </ligand>
</feature>
<dbReference type="Proteomes" id="UP000006591">
    <property type="component" value="Chromosome 6"/>
</dbReference>
<reference evidence="10" key="2">
    <citation type="submission" date="2018-04" db="EMBL/GenBank/DDBJ databases">
        <title>OnivRS2 (Oryza nivara Reference Sequence Version 2).</title>
        <authorList>
            <person name="Zhang J."/>
            <person name="Kudrna D."/>
            <person name="Lee S."/>
            <person name="Talag J."/>
            <person name="Rajasekar S."/>
            <person name="Welchert J."/>
            <person name="Hsing Y.-I."/>
            <person name="Wing R.A."/>
        </authorList>
    </citation>
    <scope>NUCLEOTIDE SEQUENCE [LARGE SCALE GENOMIC DNA]</scope>
    <source>
        <strain evidence="10">SL10</strain>
    </source>
</reference>
<comment type="similarity">
    <text evidence="6">Belongs to the protein kinase superfamily.</text>
</comment>
<dbReference type="Gene3D" id="3.30.200.20">
    <property type="entry name" value="Phosphorylase Kinase, domain 1"/>
    <property type="match status" value="1"/>
</dbReference>
<keyword evidence="8" id="KW-0472">Membrane</keyword>
<evidence type="ECO:0000259" key="9">
    <source>
        <dbReference type="PROSITE" id="PS50011"/>
    </source>
</evidence>
<dbReference type="AlphaFoldDB" id="A0A0E0HQE0"/>
<evidence type="ECO:0000256" key="6">
    <source>
        <dbReference type="RuleBase" id="RU000304"/>
    </source>
</evidence>
<evidence type="ECO:0000256" key="4">
    <source>
        <dbReference type="ARBA" id="ARBA00022840"/>
    </source>
</evidence>
<dbReference type="SMART" id="SM00220">
    <property type="entry name" value="S_TKc"/>
    <property type="match status" value="1"/>
</dbReference>
<reference evidence="10" key="1">
    <citation type="submission" date="2015-04" db="UniProtKB">
        <authorList>
            <consortium name="EnsemblPlants"/>
        </authorList>
    </citation>
    <scope>IDENTIFICATION</scope>
    <source>
        <strain evidence="10">SL10</strain>
    </source>
</reference>
<keyword evidence="11" id="KW-1185">Reference proteome</keyword>
<feature type="region of interest" description="Disordered" evidence="7">
    <location>
        <begin position="373"/>
        <end position="414"/>
    </location>
</feature>
<keyword evidence="6" id="KW-0723">Serine/threonine-protein kinase</keyword>
<dbReference type="CDD" id="cd14066">
    <property type="entry name" value="STKc_IRAK"/>
    <property type="match status" value="1"/>
</dbReference>
<dbReference type="Gramene" id="ONIVA06G16390.1">
    <property type="protein sequence ID" value="ONIVA06G16390.1"/>
    <property type="gene ID" value="ONIVA06G16390"/>
</dbReference>
<dbReference type="SUPFAM" id="SSF56112">
    <property type="entry name" value="Protein kinase-like (PK-like)"/>
    <property type="match status" value="1"/>
</dbReference>
<feature type="transmembrane region" description="Helical" evidence="8">
    <location>
        <begin position="6"/>
        <end position="29"/>
    </location>
</feature>
<dbReference type="STRING" id="4536.A0A0E0HQE0"/>
<evidence type="ECO:0000313" key="11">
    <source>
        <dbReference type="Proteomes" id="UP000006591"/>
    </source>
</evidence>
<keyword evidence="3" id="KW-0418">Kinase</keyword>